<evidence type="ECO:0000256" key="1">
    <source>
        <dbReference type="SAM" id="Phobius"/>
    </source>
</evidence>
<sequence>MSKTLFQKSFISLGSLFIATPALAHTGGTTEASLIAGLTHPLTGIDHLLAMFAIGIWAAMQHRTDHFKVPGVFLIMLVAGFLLGMNGLAIPFVEAGIASSVLIMGLAIVFATKLPNAASLPLISLFALYHGMAHGFEIGIANATYFAVGFITSSALLNFAGVSFTKLTNQLMPQLHRVVGSIIALAGFSFLIA</sequence>
<name>A0A7U8C640_NEPCE</name>
<dbReference type="AlphaFoldDB" id="A0A7U8C640"/>
<reference evidence="3 4" key="1">
    <citation type="submission" date="2006-02" db="EMBL/GenBank/DDBJ databases">
        <authorList>
            <person name="Pinhassi J."/>
            <person name="Pedros-Alio C."/>
            <person name="Ferriera S."/>
            <person name="Johnson J."/>
            <person name="Kravitz S."/>
            <person name="Halpern A."/>
            <person name="Remington K."/>
            <person name="Beeson K."/>
            <person name="Tran B."/>
            <person name="Rogers Y.-H."/>
            <person name="Friedman R."/>
            <person name="Venter J.C."/>
        </authorList>
    </citation>
    <scope>NUCLEOTIDE SEQUENCE [LARGE SCALE GENOMIC DNA]</scope>
    <source>
        <strain evidence="3 4">MED92</strain>
    </source>
</reference>
<dbReference type="InterPro" id="IPR007038">
    <property type="entry name" value="HupE_UreJ"/>
</dbReference>
<feature type="transmembrane region" description="Helical" evidence="1">
    <location>
        <begin position="102"/>
        <end position="128"/>
    </location>
</feature>
<dbReference type="OrthoDB" id="9808192at2"/>
<evidence type="ECO:0000256" key="2">
    <source>
        <dbReference type="SAM" id="SignalP"/>
    </source>
</evidence>
<feature type="transmembrane region" description="Helical" evidence="1">
    <location>
        <begin position="174"/>
        <end position="192"/>
    </location>
</feature>
<feature type="signal peptide" evidence="2">
    <location>
        <begin position="1"/>
        <end position="24"/>
    </location>
</feature>
<evidence type="ECO:0000313" key="4">
    <source>
        <dbReference type="Proteomes" id="UP000002171"/>
    </source>
</evidence>
<dbReference type="RefSeq" id="WP_007022714.1">
    <property type="nucleotide sequence ID" value="NZ_CH724127.1"/>
</dbReference>
<dbReference type="Proteomes" id="UP000002171">
    <property type="component" value="Unassembled WGS sequence"/>
</dbReference>
<feature type="transmembrane region" description="Helical" evidence="1">
    <location>
        <begin position="71"/>
        <end position="90"/>
    </location>
</feature>
<feature type="transmembrane region" description="Helical" evidence="1">
    <location>
        <begin position="140"/>
        <end position="162"/>
    </location>
</feature>
<keyword evidence="4" id="KW-1185">Reference proteome</keyword>
<keyword evidence="1" id="KW-1133">Transmembrane helix</keyword>
<keyword evidence="1" id="KW-0812">Transmembrane</keyword>
<dbReference type="EMBL" id="AAOW01000005">
    <property type="protein sequence ID" value="EAR61979.1"/>
    <property type="molecule type" value="Genomic_DNA"/>
</dbReference>
<feature type="transmembrane region" description="Helical" evidence="1">
    <location>
        <begin position="34"/>
        <end position="59"/>
    </location>
</feature>
<organism evidence="3 4">
    <name type="scientific">Neptuniibacter caesariensis</name>
    <dbReference type="NCBI Taxonomy" id="207954"/>
    <lineage>
        <taxon>Bacteria</taxon>
        <taxon>Pseudomonadati</taxon>
        <taxon>Pseudomonadota</taxon>
        <taxon>Gammaproteobacteria</taxon>
        <taxon>Oceanospirillales</taxon>
        <taxon>Oceanospirillaceae</taxon>
        <taxon>Neptuniibacter</taxon>
    </lineage>
</organism>
<proteinExistence type="predicted"/>
<feature type="chain" id="PRO_5030792149" evidence="2">
    <location>
        <begin position="25"/>
        <end position="193"/>
    </location>
</feature>
<dbReference type="PIRSF" id="PIRSF016919">
    <property type="entry name" value="HupE_UreJ"/>
    <property type="match status" value="1"/>
</dbReference>
<comment type="caution">
    <text evidence="3">The sequence shown here is derived from an EMBL/GenBank/DDBJ whole genome shotgun (WGS) entry which is preliminary data.</text>
</comment>
<keyword evidence="1" id="KW-0472">Membrane</keyword>
<dbReference type="Pfam" id="PF04955">
    <property type="entry name" value="HupE_UreJ"/>
    <property type="match status" value="1"/>
</dbReference>
<evidence type="ECO:0000313" key="3">
    <source>
        <dbReference type="EMBL" id="EAR61979.1"/>
    </source>
</evidence>
<gene>
    <name evidence="3" type="ORF">MED92_03488</name>
</gene>
<keyword evidence="2" id="KW-0732">Signal</keyword>
<accession>A0A7U8C640</accession>
<protein>
    <submittedName>
        <fullName evidence="3">Urease accessory protein, putative</fullName>
    </submittedName>
</protein>